<organism evidence="2">
    <name type="scientific">marine metagenome</name>
    <dbReference type="NCBI Taxonomy" id="408172"/>
    <lineage>
        <taxon>unclassified sequences</taxon>
        <taxon>metagenomes</taxon>
        <taxon>ecological metagenomes</taxon>
    </lineage>
</organism>
<evidence type="ECO:0000313" key="2">
    <source>
        <dbReference type="EMBL" id="SVE62172.1"/>
    </source>
</evidence>
<feature type="region of interest" description="Disordered" evidence="1">
    <location>
        <begin position="1"/>
        <end position="44"/>
    </location>
</feature>
<gene>
    <name evidence="2" type="ORF">METZ01_LOCUS515026</name>
</gene>
<name>A0A383EZ07_9ZZZZ</name>
<feature type="compositionally biased region" description="Basic and acidic residues" evidence="1">
    <location>
        <begin position="8"/>
        <end position="22"/>
    </location>
</feature>
<proteinExistence type="predicted"/>
<reference evidence="2" key="1">
    <citation type="submission" date="2018-05" db="EMBL/GenBank/DDBJ databases">
        <authorList>
            <person name="Lanie J.A."/>
            <person name="Ng W.-L."/>
            <person name="Kazmierczak K.M."/>
            <person name="Andrzejewski T.M."/>
            <person name="Davidsen T.M."/>
            <person name="Wayne K.J."/>
            <person name="Tettelin H."/>
            <person name="Glass J.I."/>
            <person name="Rusch D."/>
            <person name="Podicherti R."/>
            <person name="Tsui H.-C.T."/>
            <person name="Winkler M.E."/>
        </authorList>
    </citation>
    <scope>NUCLEOTIDE SEQUENCE</scope>
</reference>
<accession>A0A383EZ07</accession>
<dbReference type="AlphaFoldDB" id="A0A383EZ07"/>
<protein>
    <submittedName>
        <fullName evidence="2">Uncharacterized protein</fullName>
    </submittedName>
</protein>
<dbReference type="EMBL" id="UINC01230161">
    <property type="protein sequence ID" value="SVE62172.1"/>
    <property type="molecule type" value="Genomic_DNA"/>
</dbReference>
<evidence type="ECO:0000256" key="1">
    <source>
        <dbReference type="SAM" id="MobiDB-lite"/>
    </source>
</evidence>
<feature type="non-terminal residue" evidence="2">
    <location>
        <position position="77"/>
    </location>
</feature>
<sequence>MPSVGTDTKSERQRSGSRELDRSGSSPRDVNILGGPSLPSNGDAEQGLIAACILDQTGETTSMCAEKGLQPEHFYSP</sequence>